<dbReference type="PANTHER" id="PTHR18934">
    <property type="entry name" value="ATP-DEPENDENT RNA HELICASE"/>
    <property type="match status" value="1"/>
</dbReference>
<proteinExistence type="predicted"/>
<reference evidence="6" key="1">
    <citation type="submission" date="2018-11" db="EMBL/GenBank/DDBJ databases">
        <authorList>
            <consortium name="Pathogen Informatics"/>
        </authorList>
    </citation>
    <scope>NUCLEOTIDE SEQUENCE</scope>
</reference>
<dbReference type="SUPFAM" id="SSF52540">
    <property type="entry name" value="P-loop containing nucleoside triphosphate hydrolases"/>
    <property type="match status" value="1"/>
</dbReference>
<feature type="transmembrane region" description="Helical" evidence="5">
    <location>
        <begin position="86"/>
        <end position="104"/>
    </location>
</feature>
<dbReference type="GO" id="GO:0016787">
    <property type="term" value="F:hydrolase activity"/>
    <property type="evidence" value="ECO:0007669"/>
    <property type="project" value="UniProtKB-KW"/>
</dbReference>
<dbReference type="Gene3D" id="3.40.50.300">
    <property type="entry name" value="P-loop containing nucleotide triphosphate hydrolases"/>
    <property type="match status" value="1"/>
</dbReference>
<dbReference type="InterPro" id="IPR027417">
    <property type="entry name" value="P-loop_NTPase"/>
</dbReference>
<dbReference type="Proteomes" id="UP000784294">
    <property type="component" value="Unassembled WGS sequence"/>
</dbReference>
<dbReference type="GO" id="GO:0003723">
    <property type="term" value="F:RNA binding"/>
    <property type="evidence" value="ECO:0007669"/>
    <property type="project" value="TreeGrafter"/>
</dbReference>
<evidence type="ECO:0008006" key="8">
    <source>
        <dbReference type="Google" id="ProtNLM"/>
    </source>
</evidence>
<evidence type="ECO:0000256" key="2">
    <source>
        <dbReference type="ARBA" id="ARBA00022801"/>
    </source>
</evidence>
<dbReference type="PANTHER" id="PTHR18934:SF91">
    <property type="entry name" value="PRE-MRNA-SPLICING FACTOR ATP-DEPENDENT RNA HELICASE PRP16"/>
    <property type="match status" value="1"/>
</dbReference>
<keyword evidence="5" id="KW-1133">Transmembrane helix</keyword>
<evidence type="ECO:0000313" key="7">
    <source>
        <dbReference type="Proteomes" id="UP000784294"/>
    </source>
</evidence>
<comment type="caution">
    <text evidence="6">The sequence shown here is derived from an EMBL/GenBank/DDBJ whole genome shotgun (WGS) entry which is preliminary data.</text>
</comment>
<organism evidence="6 7">
    <name type="scientific">Protopolystoma xenopodis</name>
    <dbReference type="NCBI Taxonomy" id="117903"/>
    <lineage>
        <taxon>Eukaryota</taxon>
        <taxon>Metazoa</taxon>
        <taxon>Spiralia</taxon>
        <taxon>Lophotrochozoa</taxon>
        <taxon>Platyhelminthes</taxon>
        <taxon>Monogenea</taxon>
        <taxon>Polyopisthocotylea</taxon>
        <taxon>Polystomatidea</taxon>
        <taxon>Polystomatidae</taxon>
        <taxon>Protopolystoma</taxon>
    </lineage>
</organism>
<dbReference type="AlphaFoldDB" id="A0A448WLV4"/>
<keyword evidence="1" id="KW-0547">Nucleotide-binding</keyword>
<keyword evidence="5" id="KW-0472">Membrane</keyword>
<dbReference type="GO" id="GO:0004386">
    <property type="term" value="F:helicase activity"/>
    <property type="evidence" value="ECO:0007669"/>
    <property type="project" value="UniProtKB-KW"/>
</dbReference>
<sequence>MYISFINTSVSQVVGRRNDLKLIITSATMDAEKFSQFFGDCPIFRIPGRTFPVDVQFSKTSVMDYVDAAVKQTIQVHLGAGEDGNLVILFLAVLLIMILIKCSFED</sequence>
<gene>
    <name evidence="6" type="ORF">PXEA_LOCUS8240</name>
</gene>
<keyword evidence="2" id="KW-0378">Hydrolase</keyword>
<name>A0A448WLV4_9PLAT</name>
<evidence type="ECO:0000256" key="3">
    <source>
        <dbReference type="ARBA" id="ARBA00022806"/>
    </source>
</evidence>
<evidence type="ECO:0000256" key="5">
    <source>
        <dbReference type="SAM" id="Phobius"/>
    </source>
</evidence>
<keyword evidence="3" id="KW-0347">Helicase</keyword>
<evidence type="ECO:0000313" key="6">
    <source>
        <dbReference type="EMBL" id="VEL14800.1"/>
    </source>
</evidence>
<protein>
    <recommendedName>
        <fullName evidence="8">Helicase ATP-binding domain-containing protein</fullName>
    </recommendedName>
</protein>
<keyword evidence="4" id="KW-0067">ATP-binding</keyword>
<accession>A0A448WLV4</accession>
<dbReference type="OrthoDB" id="3363059at2759"/>
<evidence type="ECO:0000256" key="4">
    <source>
        <dbReference type="ARBA" id="ARBA00022840"/>
    </source>
</evidence>
<keyword evidence="5" id="KW-0812">Transmembrane</keyword>
<keyword evidence="7" id="KW-1185">Reference proteome</keyword>
<dbReference type="EMBL" id="CAAALY010022381">
    <property type="protein sequence ID" value="VEL14800.1"/>
    <property type="molecule type" value="Genomic_DNA"/>
</dbReference>
<dbReference type="GO" id="GO:0005524">
    <property type="term" value="F:ATP binding"/>
    <property type="evidence" value="ECO:0007669"/>
    <property type="project" value="UniProtKB-KW"/>
</dbReference>
<evidence type="ECO:0000256" key="1">
    <source>
        <dbReference type="ARBA" id="ARBA00022741"/>
    </source>
</evidence>